<dbReference type="RefSeq" id="WP_167366802.1">
    <property type="nucleotide sequence ID" value="NZ_FQZT01000003.1"/>
</dbReference>
<dbReference type="InterPro" id="IPR036873">
    <property type="entry name" value="Rhodanese-like_dom_sf"/>
</dbReference>
<dbReference type="SMART" id="SM00450">
    <property type="entry name" value="RHOD"/>
    <property type="match status" value="1"/>
</dbReference>
<gene>
    <name evidence="3" type="ORF">SAMN02745165_01039</name>
</gene>
<reference evidence="3 4" key="1">
    <citation type="submission" date="2016-11" db="EMBL/GenBank/DDBJ databases">
        <authorList>
            <person name="Jaros S."/>
            <person name="Januszkiewicz K."/>
            <person name="Wedrychowicz H."/>
        </authorList>
    </citation>
    <scope>NUCLEOTIDE SEQUENCE [LARGE SCALE GENOMIC DNA]</scope>
    <source>
        <strain evidence="3 4">DSM 5091</strain>
    </source>
</reference>
<dbReference type="CDD" id="cd00158">
    <property type="entry name" value="RHOD"/>
    <property type="match status" value="1"/>
</dbReference>
<dbReference type="PANTHER" id="PTHR43031">
    <property type="entry name" value="FAD-DEPENDENT OXIDOREDUCTASE"/>
    <property type="match status" value="1"/>
</dbReference>
<dbReference type="GO" id="GO:0016740">
    <property type="term" value="F:transferase activity"/>
    <property type="evidence" value="ECO:0007669"/>
    <property type="project" value="UniProtKB-KW"/>
</dbReference>
<dbReference type="InterPro" id="IPR001763">
    <property type="entry name" value="Rhodanese-like_dom"/>
</dbReference>
<feature type="chain" id="PRO_5012816296" evidence="1">
    <location>
        <begin position="21"/>
        <end position="151"/>
    </location>
</feature>
<dbReference type="PROSITE" id="PS50206">
    <property type="entry name" value="RHODANESE_3"/>
    <property type="match status" value="1"/>
</dbReference>
<feature type="domain" description="Rhodanese" evidence="2">
    <location>
        <begin position="52"/>
        <end position="139"/>
    </location>
</feature>
<dbReference type="STRING" id="1122189.SAMN02745165_01039"/>
<dbReference type="Gene3D" id="3.40.250.10">
    <property type="entry name" value="Rhodanese-like domain"/>
    <property type="match status" value="1"/>
</dbReference>
<proteinExistence type="predicted"/>
<keyword evidence="3" id="KW-0808">Transferase</keyword>
<keyword evidence="4" id="KW-1185">Reference proteome</keyword>
<dbReference type="InterPro" id="IPR050229">
    <property type="entry name" value="GlpE_sulfurtransferase"/>
</dbReference>
<sequence length="151" mass="17209">MKQFTFALLTMLLLSNPSVASDQLLEEYVKNYDYDARLEMKASSKKLLDLLEDGKAVLVDIRFKEEQQAWGPSFALQIPLNELPSRLNELPKDKIIVTACPHKDRAIIAMTYLRSKGIKAKYLTDGLIGLAENLRGDDALYFLQLMEENKQ</sequence>
<organism evidence="3 4">
    <name type="scientific">Malonomonas rubra DSM 5091</name>
    <dbReference type="NCBI Taxonomy" id="1122189"/>
    <lineage>
        <taxon>Bacteria</taxon>
        <taxon>Pseudomonadati</taxon>
        <taxon>Thermodesulfobacteriota</taxon>
        <taxon>Desulfuromonadia</taxon>
        <taxon>Desulfuromonadales</taxon>
        <taxon>Geopsychrobacteraceae</taxon>
        <taxon>Malonomonas</taxon>
    </lineage>
</organism>
<accession>A0A1M6EUS6</accession>
<protein>
    <submittedName>
        <fullName evidence="3">Rhodanese-related sulfurtransferase</fullName>
    </submittedName>
</protein>
<dbReference type="EMBL" id="FQZT01000003">
    <property type="protein sequence ID" value="SHI89129.1"/>
    <property type="molecule type" value="Genomic_DNA"/>
</dbReference>
<dbReference type="AlphaFoldDB" id="A0A1M6EUS6"/>
<keyword evidence="1" id="KW-0732">Signal</keyword>
<dbReference type="SUPFAM" id="SSF52821">
    <property type="entry name" value="Rhodanese/Cell cycle control phosphatase"/>
    <property type="match status" value="1"/>
</dbReference>
<evidence type="ECO:0000313" key="3">
    <source>
        <dbReference type="EMBL" id="SHI89129.1"/>
    </source>
</evidence>
<name>A0A1M6EUS6_MALRU</name>
<dbReference type="PANTHER" id="PTHR43031:SF1">
    <property type="entry name" value="PYRIDINE NUCLEOTIDE-DISULPHIDE OXIDOREDUCTASE"/>
    <property type="match status" value="1"/>
</dbReference>
<dbReference type="Pfam" id="PF00581">
    <property type="entry name" value="Rhodanese"/>
    <property type="match status" value="1"/>
</dbReference>
<evidence type="ECO:0000313" key="4">
    <source>
        <dbReference type="Proteomes" id="UP000184171"/>
    </source>
</evidence>
<dbReference type="Proteomes" id="UP000184171">
    <property type="component" value="Unassembled WGS sequence"/>
</dbReference>
<feature type="signal peptide" evidence="1">
    <location>
        <begin position="1"/>
        <end position="20"/>
    </location>
</feature>
<evidence type="ECO:0000256" key="1">
    <source>
        <dbReference type="SAM" id="SignalP"/>
    </source>
</evidence>
<evidence type="ECO:0000259" key="2">
    <source>
        <dbReference type="PROSITE" id="PS50206"/>
    </source>
</evidence>